<dbReference type="Bgee" id="ENSLACG00000005589">
    <property type="expression patterns" value="Expressed in chordate pharynx and 6 other cell types or tissues"/>
</dbReference>
<dbReference type="InParanoid" id="H3A9H8"/>
<dbReference type="Proteomes" id="UP000008672">
    <property type="component" value="Unassembled WGS sequence"/>
</dbReference>
<reference evidence="4" key="3">
    <citation type="submission" date="2025-09" db="UniProtKB">
        <authorList>
            <consortium name="Ensembl"/>
        </authorList>
    </citation>
    <scope>IDENTIFICATION</scope>
</reference>
<dbReference type="eggNOG" id="ENOG502QRYG">
    <property type="taxonomic scope" value="Eukaryota"/>
</dbReference>
<evidence type="ECO:0000256" key="1">
    <source>
        <dbReference type="ARBA" id="ARBA00004141"/>
    </source>
</evidence>
<gene>
    <name evidence="4" type="primary">SLC43A3</name>
</gene>
<dbReference type="FunCoup" id="H3A9H8">
    <property type="interactions" value="278"/>
</dbReference>
<dbReference type="Gene3D" id="1.20.1250.20">
    <property type="entry name" value="MFS general substrate transporter like domains"/>
    <property type="match status" value="1"/>
</dbReference>
<evidence type="ECO:0000256" key="3">
    <source>
        <dbReference type="SAM" id="Phobius"/>
    </source>
</evidence>
<feature type="transmembrane region" description="Helical" evidence="3">
    <location>
        <begin position="372"/>
        <end position="392"/>
    </location>
</feature>
<dbReference type="EMBL" id="AFYH01229224">
    <property type="status" value="NOT_ANNOTATED_CDS"/>
    <property type="molecule type" value="Genomic_DNA"/>
</dbReference>
<reference evidence="5" key="1">
    <citation type="submission" date="2011-08" db="EMBL/GenBank/DDBJ databases">
        <title>The draft genome of Latimeria chalumnae.</title>
        <authorList>
            <person name="Di Palma F."/>
            <person name="Alfoldi J."/>
            <person name="Johnson J."/>
            <person name="Berlin A."/>
            <person name="Gnerre S."/>
            <person name="Jaffe D."/>
            <person name="MacCallum I."/>
            <person name="Young S."/>
            <person name="Walker B.J."/>
            <person name="Lander E."/>
            <person name="Lindblad-Toh K."/>
        </authorList>
    </citation>
    <scope>NUCLEOTIDE SEQUENCE [LARGE SCALE GENOMIC DNA]</scope>
    <source>
        <strain evidence="5">Wild caught</strain>
    </source>
</reference>
<reference evidence="4" key="2">
    <citation type="submission" date="2025-08" db="UniProtKB">
        <authorList>
            <consortium name="Ensembl"/>
        </authorList>
    </citation>
    <scope>IDENTIFICATION</scope>
</reference>
<feature type="transmembrane region" description="Helical" evidence="3">
    <location>
        <begin position="164"/>
        <end position="183"/>
    </location>
</feature>
<dbReference type="InterPro" id="IPR027197">
    <property type="entry name" value="SLC43A3"/>
</dbReference>
<feature type="transmembrane region" description="Helical" evidence="3">
    <location>
        <begin position="432"/>
        <end position="451"/>
    </location>
</feature>
<accession>H3A9H8</accession>
<dbReference type="EMBL" id="AFYH01229225">
    <property type="status" value="NOT_ANNOTATED_CDS"/>
    <property type="molecule type" value="Genomic_DNA"/>
</dbReference>
<dbReference type="InterPro" id="IPR036259">
    <property type="entry name" value="MFS_trans_sf"/>
</dbReference>
<dbReference type="HOGENOM" id="CLU_035676_1_1_1"/>
<keyword evidence="3" id="KW-1133">Transmembrane helix</keyword>
<feature type="transmembrane region" description="Helical" evidence="3">
    <location>
        <begin position="124"/>
        <end position="143"/>
    </location>
</feature>
<dbReference type="STRING" id="7897.ENSLACP00000006299"/>
<protein>
    <submittedName>
        <fullName evidence="4">Solute carrier family 43 member 3</fullName>
    </submittedName>
</protein>
<dbReference type="Ensembl" id="ENSLACT00000006352.1">
    <property type="protein sequence ID" value="ENSLACP00000006299.1"/>
    <property type="gene ID" value="ENSLACG00000005589.1"/>
</dbReference>
<organism evidence="4 5">
    <name type="scientific">Latimeria chalumnae</name>
    <name type="common">Coelacanth</name>
    <dbReference type="NCBI Taxonomy" id="7897"/>
    <lineage>
        <taxon>Eukaryota</taxon>
        <taxon>Metazoa</taxon>
        <taxon>Chordata</taxon>
        <taxon>Craniata</taxon>
        <taxon>Vertebrata</taxon>
        <taxon>Euteleostomi</taxon>
        <taxon>Coelacanthiformes</taxon>
        <taxon>Coelacanthidae</taxon>
        <taxon>Latimeria</taxon>
    </lineage>
</organism>
<feature type="transmembrane region" description="Helical" evidence="3">
    <location>
        <begin position="335"/>
        <end position="360"/>
    </location>
</feature>
<feature type="transmembrane region" description="Helical" evidence="3">
    <location>
        <begin position="399"/>
        <end position="420"/>
    </location>
</feature>
<dbReference type="AlphaFoldDB" id="H3A9H8"/>
<comment type="subcellular location">
    <subcellularLocation>
        <location evidence="1">Membrane</location>
        <topology evidence="1">Multi-pass membrane protein</topology>
    </subcellularLocation>
</comment>
<feature type="transmembrane region" description="Helical" evidence="3">
    <location>
        <begin position="100"/>
        <end position="118"/>
    </location>
</feature>
<dbReference type="GeneTree" id="ENSGT00940000157622"/>
<feature type="transmembrane region" description="Helical" evidence="3">
    <location>
        <begin position="12"/>
        <end position="38"/>
    </location>
</feature>
<keyword evidence="3" id="KW-0472">Membrane</keyword>
<feature type="transmembrane region" description="Helical" evidence="3">
    <location>
        <begin position="71"/>
        <end position="93"/>
    </location>
</feature>
<sequence>MMGQWAEQIKRYATFATGLLECICFAGIIFGWASLVFVLKADRYFLDLCTPVNGTGNSSSVEGCTAQDERFSLIFTIASFFNNFMTLPNGFLYDRFGTTVIRAVGITLYMLAMLLIAFSSADAAFLLFPALCCVSVGGIILLMTNIQVKSLKILYEHGLTIKSMFLFMASCSVLHILRTIFLLPRKHIPYPLPENYTYGAGPRNGSEGQNANSIPREEDDTQKALLEDGKVVVKDSGRLDNEPSFRSCIFSSLFFWHLVWLSVMQLRHYLFIGTLNPMLTHLANNDPGKVSTFTNAFAFTQLCGILCAPWNGMIMDRHKHKRAKKDGTPQNDRNLRASIMSLAITALQCILFSLCAAIPVLEVQYASFIFQVLNRSFLYGGNAAFIAITFPIQHFGKIYGMVMSLSALISLLQYPCFALIKGPLLGDPLYVNIGLLIFILLAFVHPVNVYLHCRRKVKSDVGALEPKETQDDIQDNRC</sequence>
<dbReference type="OMA" id="GCFIMGQ"/>
<dbReference type="SUPFAM" id="SSF103473">
    <property type="entry name" value="MFS general substrate transporter"/>
    <property type="match status" value="1"/>
</dbReference>
<evidence type="ECO:0000256" key="2">
    <source>
        <dbReference type="SAM" id="MobiDB-lite"/>
    </source>
</evidence>
<feature type="region of interest" description="Disordered" evidence="2">
    <location>
        <begin position="199"/>
        <end position="219"/>
    </location>
</feature>
<dbReference type="PANTHER" id="PTHR20765:SF1">
    <property type="entry name" value="EQUILIBRATIVE NUCLEOBASE TRANSPORTER 1"/>
    <property type="match status" value="1"/>
</dbReference>
<feature type="transmembrane region" description="Helical" evidence="3">
    <location>
        <begin position="296"/>
        <end position="314"/>
    </location>
</feature>
<dbReference type="GO" id="GO:0016020">
    <property type="term" value="C:membrane"/>
    <property type="evidence" value="ECO:0007669"/>
    <property type="project" value="UniProtKB-SubCell"/>
</dbReference>
<evidence type="ECO:0000313" key="4">
    <source>
        <dbReference type="Ensembl" id="ENSLACP00000006299.1"/>
    </source>
</evidence>
<name>H3A9H8_LATCH</name>
<keyword evidence="5" id="KW-1185">Reference proteome</keyword>
<dbReference type="EMBL" id="AFYH01229227">
    <property type="status" value="NOT_ANNOTATED_CDS"/>
    <property type="molecule type" value="Genomic_DNA"/>
</dbReference>
<dbReference type="EMBL" id="AFYH01229226">
    <property type="status" value="NOT_ANNOTATED_CDS"/>
    <property type="molecule type" value="Genomic_DNA"/>
</dbReference>
<keyword evidence="3" id="KW-0812">Transmembrane</keyword>
<proteinExistence type="predicted"/>
<dbReference type="PANTHER" id="PTHR20765">
    <property type="entry name" value="SOLUTE CARRIER FAMILY 43 MEMBER 3-RELATED"/>
    <property type="match status" value="1"/>
</dbReference>
<evidence type="ECO:0000313" key="5">
    <source>
        <dbReference type="Proteomes" id="UP000008672"/>
    </source>
</evidence>